<organism evidence="1 2">
    <name type="scientific">Salmonella phage vB_STM-ZS</name>
    <dbReference type="NCBI Taxonomy" id="2834247"/>
    <lineage>
        <taxon>Viruses</taxon>
        <taxon>Duplodnaviria</taxon>
        <taxon>Heunggongvirae</taxon>
        <taxon>Uroviricota</taxon>
        <taxon>Caudoviricetes</taxon>
        <taxon>Sarkviridae</taxon>
        <taxon>Guernseyvirinae</taxon>
        <taxon>Cornellvirus</taxon>
        <taxon>Cornellvirus ZS</taxon>
    </lineage>
</organism>
<name>A0A8E7FX69_9CAUD</name>
<evidence type="ECO:0000313" key="2">
    <source>
        <dbReference type="Proteomes" id="UP000676655"/>
    </source>
</evidence>
<gene>
    <name evidence="1" type="ORF">ZS_23</name>
</gene>
<keyword evidence="2" id="KW-1185">Reference proteome</keyword>
<protein>
    <submittedName>
        <fullName evidence="1">Uncharacterized protein</fullName>
    </submittedName>
</protein>
<reference evidence="1" key="1">
    <citation type="submission" date="2021-04" db="EMBL/GenBank/DDBJ databases">
        <title>Characterization and Genome Analysis of a Novel Salmonella Phage vB_STM_ZS.</title>
        <authorList>
            <person name="Zhou Z."/>
            <person name="Zhang X."/>
            <person name="Liu M."/>
            <person name="Song J."/>
        </authorList>
    </citation>
    <scope>NUCLEOTIDE SEQUENCE</scope>
</reference>
<dbReference type="EMBL" id="MZ004649">
    <property type="protein sequence ID" value="QVW53688.1"/>
    <property type="molecule type" value="Genomic_DNA"/>
</dbReference>
<evidence type="ECO:0000313" key="1">
    <source>
        <dbReference type="EMBL" id="QVW53688.1"/>
    </source>
</evidence>
<sequence length="92" mass="10424">MIKLTKAQIYTLRRLKSGTKYVMRGDGKKADEQRPDGRLYRPVNAPSVPVLYRLGLLDFVNFRFAFGQPTQYHAVKLTPHGASALEETKDDA</sequence>
<proteinExistence type="predicted"/>
<accession>A0A8E7FX69</accession>
<dbReference type="Proteomes" id="UP000676655">
    <property type="component" value="Segment"/>
</dbReference>